<keyword evidence="2" id="KW-0805">Transcription regulation</keyword>
<reference evidence="6 7" key="1">
    <citation type="journal article" date="2009" name="Stand. Genomic Sci.">
        <title>Complete genome sequence of Catenulispora acidiphila type strain (ID 139908).</title>
        <authorList>
            <person name="Copeland A."/>
            <person name="Lapidus A."/>
            <person name="Glavina Del Rio T."/>
            <person name="Nolan M."/>
            <person name="Lucas S."/>
            <person name="Chen F."/>
            <person name="Tice H."/>
            <person name="Cheng J.F."/>
            <person name="Bruce D."/>
            <person name="Goodwin L."/>
            <person name="Pitluck S."/>
            <person name="Mikhailova N."/>
            <person name="Pati A."/>
            <person name="Ivanova N."/>
            <person name="Mavromatis K."/>
            <person name="Chen A."/>
            <person name="Palaniappan K."/>
            <person name="Chain P."/>
            <person name="Land M."/>
            <person name="Hauser L."/>
            <person name="Chang Y.J."/>
            <person name="Jeffries C.D."/>
            <person name="Chertkov O."/>
            <person name="Brettin T."/>
            <person name="Detter J.C."/>
            <person name="Han C."/>
            <person name="Ali Z."/>
            <person name="Tindall B.J."/>
            <person name="Goker M."/>
            <person name="Bristow J."/>
            <person name="Eisen J.A."/>
            <person name="Markowitz V."/>
            <person name="Hugenholtz P."/>
            <person name="Kyrpides N.C."/>
            <person name="Klenk H.P."/>
        </authorList>
    </citation>
    <scope>NUCLEOTIDE SEQUENCE [LARGE SCALE GENOMIC DNA]</scope>
    <source>
        <strain evidence="7">DSM 44928 / JCM 14897 / NBRC 102108 / NRRL B-24433 / ID139908</strain>
    </source>
</reference>
<dbReference type="HOGENOM" id="CLU_039613_6_4_11"/>
<sequence length="297" mass="32190">MELRHLRYFVAVAEEGAMARAAERLHLTQPSLSRQLRQLERDLGTSLFERTSRGTSLTAAGTALHRHALLLLRLADATRDVVRAGDSVVRDIVSLGIPQGVPAQQLMRALAEVEERLPHIAISITEASSAEQLKLIRDGHLDLGIVREPPSGGLRAALLFEVPMGLAVRPGHALAAKAFCRLSDWDGLRILAHGRQQVPVVHDRLVVVAHDAGVVPLWHFAQFSENALVCAQAAKAEAVLLIEHSARRLLPDWPWLPLAEPDLALTTWLAWPAESRAAVADVAGVVAASLRRGAEAA</sequence>
<dbReference type="Gene3D" id="3.40.190.10">
    <property type="entry name" value="Periplasmic binding protein-like II"/>
    <property type="match status" value="2"/>
</dbReference>
<evidence type="ECO:0000256" key="1">
    <source>
        <dbReference type="ARBA" id="ARBA00009437"/>
    </source>
</evidence>
<keyword evidence="7" id="KW-1185">Reference proteome</keyword>
<dbReference type="PANTHER" id="PTHR30346">
    <property type="entry name" value="TRANSCRIPTIONAL DUAL REGULATOR HCAR-RELATED"/>
    <property type="match status" value="1"/>
</dbReference>
<dbReference type="FunFam" id="1.10.10.10:FF:000001">
    <property type="entry name" value="LysR family transcriptional regulator"/>
    <property type="match status" value="1"/>
</dbReference>
<dbReference type="GO" id="GO:0003700">
    <property type="term" value="F:DNA-binding transcription factor activity"/>
    <property type="evidence" value="ECO:0007669"/>
    <property type="project" value="InterPro"/>
</dbReference>
<dbReference type="GO" id="GO:0032993">
    <property type="term" value="C:protein-DNA complex"/>
    <property type="evidence" value="ECO:0007669"/>
    <property type="project" value="TreeGrafter"/>
</dbReference>
<dbReference type="eggNOG" id="COG0583">
    <property type="taxonomic scope" value="Bacteria"/>
</dbReference>
<dbReference type="PANTHER" id="PTHR30346:SF28">
    <property type="entry name" value="HTH-TYPE TRANSCRIPTIONAL REGULATOR CYNR"/>
    <property type="match status" value="1"/>
</dbReference>
<dbReference type="SUPFAM" id="SSF46785">
    <property type="entry name" value="Winged helix' DNA-binding domain"/>
    <property type="match status" value="1"/>
</dbReference>
<gene>
    <name evidence="6" type="ordered locus">Caci_3215</name>
</gene>
<accession>C7Q6B6</accession>
<evidence type="ECO:0000256" key="2">
    <source>
        <dbReference type="ARBA" id="ARBA00023015"/>
    </source>
</evidence>
<organism evidence="6 7">
    <name type="scientific">Catenulispora acidiphila (strain DSM 44928 / JCM 14897 / NBRC 102108 / NRRL B-24433 / ID139908)</name>
    <dbReference type="NCBI Taxonomy" id="479433"/>
    <lineage>
        <taxon>Bacteria</taxon>
        <taxon>Bacillati</taxon>
        <taxon>Actinomycetota</taxon>
        <taxon>Actinomycetes</taxon>
        <taxon>Catenulisporales</taxon>
        <taxon>Catenulisporaceae</taxon>
        <taxon>Catenulispora</taxon>
    </lineage>
</organism>
<dbReference type="RefSeq" id="WP_012787415.1">
    <property type="nucleotide sequence ID" value="NC_013131.1"/>
</dbReference>
<dbReference type="Proteomes" id="UP000000851">
    <property type="component" value="Chromosome"/>
</dbReference>
<comment type="similarity">
    <text evidence="1">Belongs to the LysR transcriptional regulatory family.</text>
</comment>
<keyword evidence="4" id="KW-0804">Transcription</keyword>
<keyword evidence="3" id="KW-0238">DNA-binding</keyword>
<proteinExistence type="inferred from homology"/>
<dbReference type="Pfam" id="PF00126">
    <property type="entry name" value="HTH_1"/>
    <property type="match status" value="1"/>
</dbReference>
<dbReference type="Pfam" id="PF03466">
    <property type="entry name" value="LysR_substrate"/>
    <property type="match status" value="1"/>
</dbReference>
<feature type="domain" description="HTH lysR-type" evidence="5">
    <location>
        <begin position="1"/>
        <end position="58"/>
    </location>
</feature>
<dbReference type="InterPro" id="IPR036388">
    <property type="entry name" value="WH-like_DNA-bd_sf"/>
</dbReference>
<dbReference type="InParanoid" id="C7Q6B6"/>
<evidence type="ECO:0000313" key="6">
    <source>
        <dbReference type="EMBL" id="ACU72122.1"/>
    </source>
</evidence>
<dbReference type="AlphaFoldDB" id="C7Q6B6"/>
<dbReference type="SUPFAM" id="SSF53850">
    <property type="entry name" value="Periplasmic binding protein-like II"/>
    <property type="match status" value="1"/>
</dbReference>
<dbReference type="PRINTS" id="PR00039">
    <property type="entry name" value="HTHLYSR"/>
</dbReference>
<name>C7Q6B6_CATAD</name>
<dbReference type="STRING" id="479433.Caci_3215"/>
<dbReference type="InterPro" id="IPR036390">
    <property type="entry name" value="WH_DNA-bd_sf"/>
</dbReference>
<dbReference type="EMBL" id="CP001700">
    <property type="protein sequence ID" value="ACU72122.1"/>
    <property type="molecule type" value="Genomic_DNA"/>
</dbReference>
<dbReference type="InterPro" id="IPR000847">
    <property type="entry name" value="LysR_HTH_N"/>
</dbReference>
<evidence type="ECO:0000256" key="4">
    <source>
        <dbReference type="ARBA" id="ARBA00023163"/>
    </source>
</evidence>
<dbReference type="PROSITE" id="PS50931">
    <property type="entry name" value="HTH_LYSR"/>
    <property type="match status" value="1"/>
</dbReference>
<evidence type="ECO:0000256" key="3">
    <source>
        <dbReference type="ARBA" id="ARBA00023125"/>
    </source>
</evidence>
<evidence type="ECO:0000259" key="5">
    <source>
        <dbReference type="PROSITE" id="PS50931"/>
    </source>
</evidence>
<dbReference type="OrthoDB" id="3181812at2"/>
<evidence type="ECO:0000313" key="7">
    <source>
        <dbReference type="Proteomes" id="UP000000851"/>
    </source>
</evidence>
<dbReference type="KEGG" id="cai:Caci_3215"/>
<protein>
    <submittedName>
        <fullName evidence="6">Transcriptional regulator, LysR family</fullName>
    </submittedName>
</protein>
<dbReference type="InterPro" id="IPR005119">
    <property type="entry name" value="LysR_subst-bd"/>
</dbReference>
<dbReference type="GO" id="GO:0003677">
    <property type="term" value="F:DNA binding"/>
    <property type="evidence" value="ECO:0007669"/>
    <property type="project" value="UniProtKB-KW"/>
</dbReference>
<dbReference type="Gene3D" id="1.10.10.10">
    <property type="entry name" value="Winged helix-like DNA-binding domain superfamily/Winged helix DNA-binding domain"/>
    <property type="match status" value="1"/>
</dbReference>